<keyword evidence="9" id="KW-1185">Reference proteome</keyword>
<dbReference type="SUPFAM" id="SSF57667">
    <property type="entry name" value="beta-beta-alpha zinc fingers"/>
    <property type="match status" value="2"/>
</dbReference>
<accession>A0AAW0YPK1</accession>
<evidence type="ECO:0000256" key="4">
    <source>
        <dbReference type="ARBA" id="ARBA00022833"/>
    </source>
</evidence>
<dbReference type="EMBL" id="JARKIK010000005">
    <property type="protein sequence ID" value="KAK8751994.1"/>
    <property type="molecule type" value="Genomic_DNA"/>
</dbReference>
<dbReference type="PROSITE" id="PS50157">
    <property type="entry name" value="ZINC_FINGER_C2H2_2"/>
    <property type="match status" value="2"/>
</dbReference>
<evidence type="ECO:0000313" key="8">
    <source>
        <dbReference type="EMBL" id="KAK8751994.1"/>
    </source>
</evidence>
<dbReference type="AlphaFoldDB" id="A0AAW0YPK1"/>
<gene>
    <name evidence="8" type="ORF">OTU49_011580</name>
</gene>
<dbReference type="Pfam" id="PF00096">
    <property type="entry name" value="zf-C2H2"/>
    <property type="match status" value="1"/>
</dbReference>
<dbReference type="SMART" id="SM00355">
    <property type="entry name" value="ZnF_C2H2"/>
    <property type="match status" value="3"/>
</dbReference>
<evidence type="ECO:0000256" key="6">
    <source>
        <dbReference type="PROSITE-ProRule" id="PRU00042"/>
    </source>
</evidence>
<dbReference type="GO" id="GO:0000978">
    <property type="term" value="F:RNA polymerase II cis-regulatory region sequence-specific DNA binding"/>
    <property type="evidence" value="ECO:0007669"/>
    <property type="project" value="TreeGrafter"/>
</dbReference>
<evidence type="ECO:0000256" key="2">
    <source>
        <dbReference type="ARBA" id="ARBA00022737"/>
    </source>
</evidence>
<dbReference type="FunFam" id="3.30.160.60:FF:002343">
    <property type="entry name" value="Zinc finger protein 33A"/>
    <property type="match status" value="1"/>
</dbReference>
<evidence type="ECO:0000259" key="7">
    <source>
        <dbReference type="PROSITE" id="PS50157"/>
    </source>
</evidence>
<dbReference type="PANTHER" id="PTHR23235">
    <property type="entry name" value="KRUEPPEL-LIKE TRANSCRIPTION FACTOR"/>
    <property type="match status" value="1"/>
</dbReference>
<evidence type="ECO:0000256" key="5">
    <source>
        <dbReference type="ARBA" id="ARBA00023242"/>
    </source>
</evidence>
<feature type="domain" description="C2H2-type" evidence="7">
    <location>
        <begin position="36"/>
        <end position="63"/>
    </location>
</feature>
<name>A0AAW0YPK1_CHEQU</name>
<evidence type="ECO:0000313" key="9">
    <source>
        <dbReference type="Proteomes" id="UP001445076"/>
    </source>
</evidence>
<feature type="domain" description="C2H2-type" evidence="7">
    <location>
        <begin position="64"/>
        <end position="91"/>
    </location>
</feature>
<keyword evidence="3 6" id="KW-0863">Zinc-finger</keyword>
<dbReference type="InterPro" id="IPR036236">
    <property type="entry name" value="Znf_C2H2_sf"/>
</dbReference>
<evidence type="ECO:0000256" key="3">
    <source>
        <dbReference type="ARBA" id="ARBA00022771"/>
    </source>
</evidence>
<dbReference type="InterPro" id="IPR013087">
    <property type="entry name" value="Znf_C2H2_type"/>
</dbReference>
<keyword evidence="2" id="KW-0677">Repeat</keyword>
<organism evidence="8 9">
    <name type="scientific">Cherax quadricarinatus</name>
    <name type="common">Australian red claw crayfish</name>
    <dbReference type="NCBI Taxonomy" id="27406"/>
    <lineage>
        <taxon>Eukaryota</taxon>
        <taxon>Metazoa</taxon>
        <taxon>Ecdysozoa</taxon>
        <taxon>Arthropoda</taxon>
        <taxon>Crustacea</taxon>
        <taxon>Multicrustacea</taxon>
        <taxon>Malacostraca</taxon>
        <taxon>Eumalacostraca</taxon>
        <taxon>Eucarida</taxon>
        <taxon>Decapoda</taxon>
        <taxon>Pleocyemata</taxon>
        <taxon>Astacidea</taxon>
        <taxon>Parastacoidea</taxon>
        <taxon>Parastacidae</taxon>
        <taxon>Cherax</taxon>
    </lineage>
</organism>
<feature type="non-terminal residue" evidence="8">
    <location>
        <position position="1"/>
    </location>
</feature>
<protein>
    <recommendedName>
        <fullName evidence="7">C2H2-type domain-containing protein</fullName>
    </recommendedName>
</protein>
<dbReference type="Proteomes" id="UP001445076">
    <property type="component" value="Unassembled WGS sequence"/>
</dbReference>
<proteinExistence type="predicted"/>
<keyword evidence="5" id="KW-0539">Nucleus</keyword>
<dbReference type="FunFam" id="3.30.160.60:FF:001249">
    <property type="entry name" value="CTCF"/>
    <property type="match status" value="1"/>
</dbReference>
<evidence type="ECO:0000256" key="1">
    <source>
        <dbReference type="ARBA" id="ARBA00022723"/>
    </source>
</evidence>
<dbReference type="GO" id="GO:0008270">
    <property type="term" value="F:zinc ion binding"/>
    <property type="evidence" value="ECO:0007669"/>
    <property type="project" value="UniProtKB-KW"/>
</dbReference>
<dbReference type="Gene3D" id="3.30.160.60">
    <property type="entry name" value="Classic Zinc Finger"/>
    <property type="match status" value="3"/>
</dbReference>
<keyword evidence="4" id="KW-0862">Zinc</keyword>
<dbReference type="GO" id="GO:0000981">
    <property type="term" value="F:DNA-binding transcription factor activity, RNA polymerase II-specific"/>
    <property type="evidence" value="ECO:0007669"/>
    <property type="project" value="TreeGrafter"/>
</dbReference>
<dbReference type="PANTHER" id="PTHR23235:SF142">
    <property type="entry name" value="ZINC FINGER PROTEIN 384"/>
    <property type="match status" value="1"/>
</dbReference>
<comment type="caution">
    <text evidence="8">The sequence shown here is derived from an EMBL/GenBank/DDBJ whole genome shotgun (WGS) entry which is preliminary data.</text>
</comment>
<sequence>ITIDHQDNVGLECDGHSTGRRAAAVTSKFFNPTKLHQCPYCAYNTKKTTNLITHLRTHTGEKPFPCTYCAYCATTRESLKRHIRTHTGEKPYMCLHCPYRSAEKGNLNSHIWTHHS</sequence>
<reference evidence="8 9" key="1">
    <citation type="journal article" date="2024" name="BMC Genomics">
        <title>Genome assembly of redclaw crayfish (Cherax quadricarinatus) provides insights into its immune adaptation and hypoxia tolerance.</title>
        <authorList>
            <person name="Liu Z."/>
            <person name="Zheng J."/>
            <person name="Li H."/>
            <person name="Fang K."/>
            <person name="Wang S."/>
            <person name="He J."/>
            <person name="Zhou D."/>
            <person name="Weng S."/>
            <person name="Chi M."/>
            <person name="Gu Z."/>
            <person name="He J."/>
            <person name="Li F."/>
            <person name="Wang M."/>
        </authorList>
    </citation>
    <scope>NUCLEOTIDE SEQUENCE [LARGE SCALE GENOMIC DNA]</scope>
    <source>
        <strain evidence="8">ZL_2023a</strain>
    </source>
</reference>
<keyword evidence="1" id="KW-0479">Metal-binding</keyword>